<sequence>MSTANLSRQELQVSDGSIVEMGLSSFIGVSSPGDCFPPASNDDAVVCFDRRKNRKERTLRRESANGRRGQPEVTTGDGVVDGGGAEINEPKGRNFFASLIDFDKERHINTPPQMRYTRSRNAIRKIRRRRTPCSIRMDWITSVNRSLKRARRKIDSDLRLDHWRQTYDERTWSQPLFQIEEEKWQKTRVCIRKQRKTIKEWMSLQERQQNA</sequence>
<accession>A0A835C9S8</accession>
<proteinExistence type="predicted"/>
<organism evidence="2 3">
    <name type="scientific">Senna tora</name>
    <dbReference type="NCBI Taxonomy" id="362788"/>
    <lineage>
        <taxon>Eukaryota</taxon>
        <taxon>Viridiplantae</taxon>
        <taxon>Streptophyta</taxon>
        <taxon>Embryophyta</taxon>
        <taxon>Tracheophyta</taxon>
        <taxon>Spermatophyta</taxon>
        <taxon>Magnoliopsida</taxon>
        <taxon>eudicotyledons</taxon>
        <taxon>Gunneridae</taxon>
        <taxon>Pentapetalae</taxon>
        <taxon>rosids</taxon>
        <taxon>fabids</taxon>
        <taxon>Fabales</taxon>
        <taxon>Fabaceae</taxon>
        <taxon>Caesalpinioideae</taxon>
        <taxon>Cassia clade</taxon>
        <taxon>Senna</taxon>
    </lineage>
</organism>
<reference evidence="2" key="1">
    <citation type="submission" date="2020-09" db="EMBL/GenBank/DDBJ databases">
        <title>Genome-Enabled Discovery of Anthraquinone Biosynthesis in Senna tora.</title>
        <authorList>
            <person name="Kang S.-H."/>
            <person name="Pandey R.P."/>
            <person name="Lee C.-M."/>
            <person name="Sim J.-S."/>
            <person name="Jeong J.-T."/>
            <person name="Choi B.-S."/>
            <person name="Jung M."/>
            <person name="Ginzburg D."/>
            <person name="Zhao K."/>
            <person name="Won S.Y."/>
            <person name="Oh T.-J."/>
            <person name="Yu Y."/>
            <person name="Kim N.-H."/>
            <person name="Lee O.R."/>
            <person name="Lee T.-H."/>
            <person name="Bashyal P."/>
            <person name="Kim T.-S."/>
            <person name="Lee W.-H."/>
            <person name="Kawkins C."/>
            <person name="Kim C.-K."/>
            <person name="Kim J.S."/>
            <person name="Ahn B.O."/>
            <person name="Rhee S.Y."/>
            <person name="Sohng J.K."/>
        </authorList>
    </citation>
    <scope>NUCLEOTIDE SEQUENCE</scope>
    <source>
        <tissue evidence="2">Leaf</tissue>
    </source>
</reference>
<gene>
    <name evidence="2" type="ORF">G2W53_010730</name>
</gene>
<evidence type="ECO:0000313" key="3">
    <source>
        <dbReference type="Proteomes" id="UP000634136"/>
    </source>
</evidence>
<name>A0A835C9S8_9FABA</name>
<evidence type="ECO:0000256" key="1">
    <source>
        <dbReference type="SAM" id="MobiDB-lite"/>
    </source>
</evidence>
<comment type="caution">
    <text evidence="2">The sequence shown here is derived from an EMBL/GenBank/DDBJ whole genome shotgun (WGS) entry which is preliminary data.</text>
</comment>
<dbReference type="AlphaFoldDB" id="A0A835C9S8"/>
<keyword evidence="3" id="KW-1185">Reference proteome</keyword>
<feature type="region of interest" description="Disordered" evidence="1">
    <location>
        <begin position="57"/>
        <end position="87"/>
    </location>
</feature>
<evidence type="ECO:0000313" key="2">
    <source>
        <dbReference type="EMBL" id="KAF7835871.1"/>
    </source>
</evidence>
<protein>
    <submittedName>
        <fullName evidence="2">Uncharacterized protein</fullName>
    </submittedName>
</protein>
<dbReference type="Proteomes" id="UP000634136">
    <property type="component" value="Unassembled WGS sequence"/>
</dbReference>
<dbReference type="EMBL" id="JAAIUW010000004">
    <property type="protein sequence ID" value="KAF7835871.1"/>
    <property type="molecule type" value="Genomic_DNA"/>
</dbReference>